<evidence type="ECO:0000313" key="3">
    <source>
        <dbReference type="Proteomes" id="UP000187506"/>
    </source>
</evidence>
<evidence type="ECO:0000259" key="1">
    <source>
        <dbReference type="Pfam" id="PF13239"/>
    </source>
</evidence>
<accession>A0AAC9LMY5</accession>
<feature type="domain" description="2TM" evidence="1">
    <location>
        <begin position="12"/>
        <end position="96"/>
    </location>
</feature>
<dbReference type="GO" id="GO:0016301">
    <property type="term" value="F:kinase activity"/>
    <property type="evidence" value="ECO:0007669"/>
    <property type="project" value="UniProtKB-KW"/>
</dbReference>
<gene>
    <name evidence="2" type="ORF">BWR22_05460</name>
</gene>
<keyword evidence="3" id="KW-1185">Reference proteome</keyword>
<dbReference type="InterPro" id="IPR025698">
    <property type="entry name" value="2TM_dom"/>
</dbReference>
<organism evidence="2 3">
    <name type="scientific">Lacinutrix venerupis</name>
    <dbReference type="NCBI Taxonomy" id="1486034"/>
    <lineage>
        <taxon>Bacteria</taxon>
        <taxon>Pseudomonadati</taxon>
        <taxon>Bacteroidota</taxon>
        <taxon>Flavobacteriia</taxon>
        <taxon>Flavobacteriales</taxon>
        <taxon>Flavobacteriaceae</taxon>
        <taxon>Lacinutrix</taxon>
    </lineage>
</organism>
<keyword evidence="2" id="KW-0418">Kinase</keyword>
<dbReference type="RefSeq" id="WP_076734372.1">
    <property type="nucleotide sequence ID" value="NZ_CP019352.1"/>
</dbReference>
<keyword evidence="2" id="KW-0808">Transferase</keyword>
<sequence length="103" mass="12410">MNTNQIDQQRLERAKKRVKRIKGFYTHLLIYIVINTVIVFINIDNLKPGQSYFQWYNFITLTIWGIPLIIHGLTVFLPNFILGTNWEERKIKEIMENENNVWE</sequence>
<name>A0AAC9LMY5_9FLAO</name>
<dbReference type="EMBL" id="CP019352">
    <property type="protein sequence ID" value="APY01470.1"/>
    <property type="molecule type" value="Genomic_DNA"/>
</dbReference>
<evidence type="ECO:0000313" key="2">
    <source>
        <dbReference type="EMBL" id="APY01470.1"/>
    </source>
</evidence>
<proteinExistence type="predicted"/>
<dbReference type="KEGG" id="lvn:BWR22_05460"/>
<dbReference type="Proteomes" id="UP000187506">
    <property type="component" value="Chromosome"/>
</dbReference>
<protein>
    <submittedName>
        <fullName evidence="2">Histidine kinase</fullName>
    </submittedName>
</protein>
<dbReference type="Pfam" id="PF13239">
    <property type="entry name" value="2TM"/>
    <property type="match status" value="1"/>
</dbReference>
<reference evidence="2 3" key="1">
    <citation type="submission" date="2017-01" db="EMBL/GenBank/DDBJ databases">
        <title>Complete genome of Lacinutrix venerupis DOK2-8 isolated from seawater in Dokdo.</title>
        <authorList>
            <person name="Chi W.-J."/>
            <person name="Kim J.H."/>
        </authorList>
    </citation>
    <scope>NUCLEOTIDE SEQUENCE [LARGE SCALE GENOMIC DNA]</scope>
    <source>
        <strain evidence="2 3">DOK2-8</strain>
    </source>
</reference>
<dbReference type="AlphaFoldDB" id="A0AAC9LMY5"/>